<keyword evidence="2" id="KW-1185">Reference proteome</keyword>
<proteinExistence type="predicted"/>
<reference evidence="1 2" key="1">
    <citation type="submission" date="2023-09" db="EMBL/GenBank/DDBJ databases">
        <authorList>
            <person name="Page C.A."/>
            <person name="Perez-Diaz I.M."/>
        </authorList>
    </citation>
    <scope>NUCLEOTIDE SEQUENCE [LARGE SCALE GENOMIC DNA]</scope>
    <source>
        <strain evidence="1 2">Ll15</strain>
    </source>
</reference>
<gene>
    <name evidence="1" type="ORF">R6U77_14955</name>
</gene>
<evidence type="ECO:0000313" key="2">
    <source>
        <dbReference type="Proteomes" id="UP001322664"/>
    </source>
</evidence>
<dbReference type="RefSeq" id="WP_319836253.1">
    <property type="nucleotide sequence ID" value="NZ_CP137624.1"/>
</dbReference>
<evidence type="ECO:0000313" key="1">
    <source>
        <dbReference type="EMBL" id="WPK11175.1"/>
    </source>
</evidence>
<evidence type="ECO:0008006" key="3">
    <source>
        <dbReference type="Google" id="ProtNLM"/>
    </source>
</evidence>
<name>A0ABZ0RSR1_9BACI</name>
<organism evidence="1 2">
    <name type="scientific">Lysinibacillus louembei</name>
    <dbReference type="NCBI Taxonomy" id="1470088"/>
    <lineage>
        <taxon>Bacteria</taxon>
        <taxon>Bacillati</taxon>
        <taxon>Bacillota</taxon>
        <taxon>Bacilli</taxon>
        <taxon>Bacillales</taxon>
        <taxon>Bacillaceae</taxon>
        <taxon>Lysinibacillus</taxon>
    </lineage>
</organism>
<protein>
    <recommendedName>
        <fullName evidence="3">DUF3139 domain-containing protein</fullName>
    </recommendedName>
</protein>
<sequence>MTKKRVALMVLLLLIISFAAYRFYLSKPQAFVQQTEIIQQLKQFEPTITVQSVEDIIRVDDSHYFVPILAEDGQQASLLYQWRKGKWQIDYVRIGSSTFMHGWQLDANDPRSIVFVWHFPKDAIDSVDIYLLRKRNAFVSTGHQHYVPQIQLKETLHLNQHYGVQPMSQAFSETLHQLNQYQFEAQPSWFNTFTYQEPPQFYAKYVYKEAVPHEADQHGYATGFGTNQFHYIISVTEELLE</sequence>
<accession>A0ABZ0RSR1</accession>
<dbReference type="EMBL" id="CP137624">
    <property type="protein sequence ID" value="WPK11175.1"/>
    <property type="molecule type" value="Genomic_DNA"/>
</dbReference>
<dbReference type="Proteomes" id="UP001322664">
    <property type="component" value="Chromosome"/>
</dbReference>